<organism evidence="6 7">
    <name type="scientific">Dyella flagellata</name>
    <dbReference type="NCBI Taxonomy" id="1867833"/>
    <lineage>
        <taxon>Bacteria</taxon>
        <taxon>Pseudomonadati</taxon>
        <taxon>Pseudomonadota</taxon>
        <taxon>Gammaproteobacteria</taxon>
        <taxon>Lysobacterales</taxon>
        <taxon>Rhodanobacteraceae</taxon>
        <taxon>Dyella</taxon>
    </lineage>
</organism>
<feature type="transmembrane region" description="Helical" evidence="3">
    <location>
        <begin position="6"/>
        <end position="25"/>
    </location>
</feature>
<feature type="coiled-coil region" evidence="2">
    <location>
        <begin position="82"/>
        <end position="130"/>
    </location>
</feature>
<evidence type="ECO:0000313" key="7">
    <source>
        <dbReference type="Proteomes" id="UP001156627"/>
    </source>
</evidence>
<gene>
    <name evidence="6" type="primary">rmrA</name>
    <name evidence="6" type="ORF">GCM10007898_13650</name>
</gene>
<feature type="coiled-coil region" evidence="2">
    <location>
        <begin position="162"/>
        <end position="203"/>
    </location>
</feature>
<sequence length="354" mass="37841">MPRFLLPVGIVLAIAAVAVLGYWWLVGRFIQSTDDAYLQADSVTVAPKVSGYVTDVYVGDNATVKVGDPLVRLDGRQYQAALDQAKATVDARRADIERARAAIQQQQAAIEQAKAQLQVAQVGAKHAQDEVRRYAPLAKSGAESGDQLSVLVSNRDQAQATLAADQAALDQARAHVADLQAQITQAQAQLEAAQASASQAQLDLQDTLIRSSLAGRVGDRTVRVGQYAQPGTRLMTVVPVQSIYLTANFKETQIGRMRAGQPVQLHVDALPDADLHGVVDSFAPGTGSQFALLPPENATGNFTKIVQRVPVRIRIDADESTRKRLMPGLSVTVDVDTRAEAGNSRPALVSSQHG</sequence>
<evidence type="ECO:0000256" key="3">
    <source>
        <dbReference type="SAM" id="Phobius"/>
    </source>
</evidence>
<dbReference type="Pfam" id="PF25963">
    <property type="entry name" value="Beta-barrel_AAEA"/>
    <property type="match status" value="1"/>
</dbReference>
<dbReference type="Gene3D" id="2.40.30.170">
    <property type="match status" value="1"/>
</dbReference>
<feature type="domain" description="Multidrug resistance protein MdtA-like barrel-sandwich hybrid" evidence="4">
    <location>
        <begin position="42"/>
        <end position="238"/>
    </location>
</feature>
<dbReference type="Gene3D" id="1.10.287.470">
    <property type="entry name" value="Helix hairpin bin"/>
    <property type="match status" value="2"/>
</dbReference>
<dbReference type="PANTHER" id="PTHR30386:SF24">
    <property type="entry name" value="MULTIDRUG RESISTANCE EFFLUX PUMP"/>
    <property type="match status" value="1"/>
</dbReference>
<dbReference type="Proteomes" id="UP001156627">
    <property type="component" value="Unassembled WGS sequence"/>
</dbReference>
<keyword evidence="3" id="KW-0812">Transmembrane</keyword>
<evidence type="ECO:0000259" key="5">
    <source>
        <dbReference type="Pfam" id="PF25963"/>
    </source>
</evidence>
<comment type="caution">
    <text evidence="6">The sequence shown here is derived from an EMBL/GenBank/DDBJ whole genome shotgun (WGS) entry which is preliminary data.</text>
</comment>
<keyword evidence="3" id="KW-0472">Membrane</keyword>
<evidence type="ECO:0000313" key="6">
    <source>
        <dbReference type="EMBL" id="GLQ87797.1"/>
    </source>
</evidence>
<name>A0ABQ5XA69_9GAMM</name>
<dbReference type="Pfam" id="PF25917">
    <property type="entry name" value="BSH_RND"/>
    <property type="match status" value="1"/>
</dbReference>
<dbReference type="PANTHER" id="PTHR30386">
    <property type="entry name" value="MEMBRANE FUSION SUBUNIT OF EMRAB-TOLC MULTIDRUG EFFLUX PUMP"/>
    <property type="match status" value="1"/>
</dbReference>
<feature type="domain" description="p-hydroxybenzoic acid efflux pump subunit AaeA-like beta-barrel" evidence="5">
    <location>
        <begin position="242"/>
        <end position="335"/>
    </location>
</feature>
<keyword evidence="2" id="KW-0175">Coiled coil</keyword>
<dbReference type="InterPro" id="IPR058634">
    <property type="entry name" value="AaeA-lik-b-barrel"/>
</dbReference>
<proteinExistence type="inferred from homology"/>
<evidence type="ECO:0000259" key="4">
    <source>
        <dbReference type="Pfam" id="PF25917"/>
    </source>
</evidence>
<keyword evidence="3" id="KW-1133">Transmembrane helix</keyword>
<dbReference type="SUPFAM" id="SSF111369">
    <property type="entry name" value="HlyD-like secretion proteins"/>
    <property type="match status" value="2"/>
</dbReference>
<evidence type="ECO:0000256" key="1">
    <source>
        <dbReference type="ARBA" id="ARBA00009477"/>
    </source>
</evidence>
<keyword evidence="7" id="KW-1185">Reference proteome</keyword>
<dbReference type="EMBL" id="BSOA01000012">
    <property type="protein sequence ID" value="GLQ87797.1"/>
    <property type="molecule type" value="Genomic_DNA"/>
</dbReference>
<protein>
    <submittedName>
        <fullName evidence="6">Transporter</fullName>
    </submittedName>
</protein>
<dbReference type="InterPro" id="IPR058625">
    <property type="entry name" value="MdtA-like_BSH"/>
</dbReference>
<dbReference type="Gene3D" id="2.40.50.100">
    <property type="match status" value="1"/>
</dbReference>
<evidence type="ECO:0000256" key="2">
    <source>
        <dbReference type="SAM" id="Coils"/>
    </source>
</evidence>
<comment type="similarity">
    <text evidence="1">Belongs to the membrane fusion protein (MFP) (TC 8.A.1) family.</text>
</comment>
<reference evidence="7" key="1">
    <citation type="journal article" date="2019" name="Int. J. Syst. Evol. Microbiol.">
        <title>The Global Catalogue of Microorganisms (GCM) 10K type strain sequencing project: providing services to taxonomists for standard genome sequencing and annotation.</title>
        <authorList>
            <consortium name="The Broad Institute Genomics Platform"/>
            <consortium name="The Broad Institute Genome Sequencing Center for Infectious Disease"/>
            <person name="Wu L."/>
            <person name="Ma J."/>
        </authorList>
    </citation>
    <scope>NUCLEOTIDE SEQUENCE [LARGE SCALE GENOMIC DNA]</scope>
    <source>
        <strain evidence="7">NBRC 111981</strain>
    </source>
</reference>
<accession>A0ABQ5XA69</accession>
<dbReference type="InterPro" id="IPR050739">
    <property type="entry name" value="MFP"/>
</dbReference>